<protein>
    <submittedName>
        <fullName evidence="1">Uncharacterized protein</fullName>
    </submittedName>
</protein>
<name>A0A1G6LRT5_9BACT</name>
<keyword evidence="2" id="KW-1185">Reference proteome</keyword>
<proteinExistence type="predicted"/>
<dbReference type="EMBL" id="FMYV01000004">
    <property type="protein sequence ID" value="SDC45787.1"/>
    <property type="molecule type" value="Genomic_DNA"/>
</dbReference>
<sequence length="56" mass="6647">MYIYLNKPIEKIKKMNKDKRSILVANEGVLVSEKNKPGTYLDDNYNVIRFKKREIS</sequence>
<reference evidence="1 2" key="1">
    <citation type="submission" date="2016-10" db="EMBL/GenBank/DDBJ databases">
        <authorList>
            <person name="de Groot N.N."/>
        </authorList>
    </citation>
    <scope>NUCLEOTIDE SEQUENCE [LARGE SCALE GENOMIC DNA]</scope>
    <source>
        <strain evidence="1 2">WG14</strain>
    </source>
</reference>
<dbReference type="RefSeq" id="WP_176759854.1">
    <property type="nucleotide sequence ID" value="NZ_FMYV01000004.1"/>
</dbReference>
<gene>
    <name evidence="1" type="ORF">SAMN04488588_1120</name>
</gene>
<evidence type="ECO:0000313" key="1">
    <source>
        <dbReference type="EMBL" id="SDC45787.1"/>
    </source>
</evidence>
<organism evidence="1 2">
    <name type="scientific">Geotoga petraea</name>
    <dbReference type="NCBI Taxonomy" id="28234"/>
    <lineage>
        <taxon>Bacteria</taxon>
        <taxon>Thermotogati</taxon>
        <taxon>Thermotogota</taxon>
        <taxon>Thermotogae</taxon>
        <taxon>Petrotogales</taxon>
        <taxon>Petrotogaceae</taxon>
        <taxon>Geotoga</taxon>
    </lineage>
</organism>
<dbReference type="Proteomes" id="UP000199322">
    <property type="component" value="Unassembled WGS sequence"/>
</dbReference>
<dbReference type="STRING" id="28234.SAMN04488588_1120"/>
<evidence type="ECO:0000313" key="2">
    <source>
        <dbReference type="Proteomes" id="UP000199322"/>
    </source>
</evidence>
<accession>A0A1G6LRT5</accession>
<dbReference type="AlphaFoldDB" id="A0A1G6LRT5"/>